<evidence type="ECO:0000256" key="1">
    <source>
        <dbReference type="ARBA" id="ARBA00004613"/>
    </source>
</evidence>
<dbReference type="OrthoDB" id="129400at2759"/>
<dbReference type="EMBL" id="QXGB01001446">
    <property type="protein sequence ID" value="KAE9190679.1"/>
    <property type="molecule type" value="Genomic_DNA"/>
</dbReference>
<dbReference type="Proteomes" id="UP000437068">
    <property type="component" value="Unassembled WGS sequence"/>
</dbReference>
<dbReference type="AlphaFoldDB" id="A0A6A3EIT2"/>
<proteinExistence type="inferred from homology"/>
<evidence type="ECO:0000313" key="16">
    <source>
        <dbReference type="Proteomes" id="UP000440367"/>
    </source>
</evidence>
<evidence type="ECO:0000313" key="6">
    <source>
        <dbReference type="EMBL" id="KAE8930038.1"/>
    </source>
</evidence>
<dbReference type="Proteomes" id="UP000460718">
    <property type="component" value="Unassembled WGS sequence"/>
</dbReference>
<evidence type="ECO:0000313" key="10">
    <source>
        <dbReference type="EMBL" id="KAE9190679.1"/>
    </source>
</evidence>
<sequence>MRFTYFLFVATATLLSSCNASVAFSGDTQAKLSTMTSTDATVRAHAVDASNMKRHLRSHHDQDEENEERVNPALLSGDDLAAWTAKWSAKADDWIDEKHSPTSLKTLLGDYDMGEKNDNLPKTPKQIASFYLG</sequence>
<evidence type="ECO:0000313" key="15">
    <source>
        <dbReference type="Proteomes" id="UP000437068"/>
    </source>
</evidence>
<comment type="domain">
    <text evidence="5">The RxLR-dEER motif acts to carry the protein into the host cell cytoplasm through binding to cell surface phosphatidylinositol-3-phosphate.</text>
</comment>
<comment type="function">
    <text evidence="5">Effector that suppresses plant defense responses during pathogen infection.</text>
</comment>
<dbReference type="InterPro" id="IPR031825">
    <property type="entry name" value="RXLR"/>
</dbReference>
<evidence type="ECO:0000313" key="18">
    <source>
        <dbReference type="Proteomes" id="UP000441208"/>
    </source>
</evidence>
<evidence type="ECO:0000256" key="4">
    <source>
        <dbReference type="ARBA" id="ARBA00022729"/>
    </source>
</evidence>
<dbReference type="EMBL" id="QXFW01004178">
    <property type="protein sequence ID" value="KAE8966848.1"/>
    <property type="molecule type" value="Genomic_DNA"/>
</dbReference>
<evidence type="ECO:0000313" key="13">
    <source>
        <dbReference type="Proteomes" id="UP000429523"/>
    </source>
</evidence>
<dbReference type="Proteomes" id="UP000433483">
    <property type="component" value="Unassembled WGS sequence"/>
</dbReference>
<dbReference type="PROSITE" id="PS51257">
    <property type="entry name" value="PROKAR_LIPOPROTEIN"/>
    <property type="match status" value="1"/>
</dbReference>
<dbReference type="Proteomes" id="UP000441208">
    <property type="component" value="Unassembled WGS sequence"/>
</dbReference>
<evidence type="ECO:0000313" key="14">
    <source>
        <dbReference type="Proteomes" id="UP000433483"/>
    </source>
</evidence>
<dbReference type="EMBL" id="QXGF01001434">
    <property type="protein sequence ID" value="KAE8930038.1"/>
    <property type="molecule type" value="Genomic_DNA"/>
</dbReference>
<dbReference type="Proteomes" id="UP000440367">
    <property type="component" value="Unassembled WGS sequence"/>
</dbReference>
<accession>A0A6A3EIT2</accession>
<dbReference type="Proteomes" id="UP000429523">
    <property type="component" value="Unassembled WGS sequence"/>
</dbReference>
<keyword evidence="4 5" id="KW-0732">Signal</keyword>
<evidence type="ECO:0000313" key="19">
    <source>
        <dbReference type="Proteomes" id="UP000460718"/>
    </source>
</evidence>
<dbReference type="EMBL" id="QXGA01001343">
    <property type="protein sequence ID" value="KAE9121683.1"/>
    <property type="molecule type" value="Genomic_DNA"/>
</dbReference>
<evidence type="ECO:0000313" key="11">
    <source>
        <dbReference type="EMBL" id="KAE9242716.1"/>
    </source>
</evidence>
<gene>
    <name evidence="12" type="ORF">PF001_g18405</name>
    <name evidence="11" type="ORF">PF002_g8618</name>
    <name evidence="10" type="ORF">PF005_g19152</name>
    <name evidence="9" type="ORF">PF006_g17839</name>
    <name evidence="8" type="ORF">PF007_g19244</name>
    <name evidence="6" type="ORF">PF009_g19862</name>
    <name evidence="7" type="ORF">PF011_g27785</name>
</gene>
<comment type="caution">
    <text evidence="6">The sequence shown here is derived from an EMBL/GenBank/DDBJ whole genome shotgun (WGS) entry which is preliminary data.</text>
</comment>
<evidence type="ECO:0000256" key="5">
    <source>
        <dbReference type="RuleBase" id="RU367124"/>
    </source>
</evidence>
<comment type="subcellular location">
    <subcellularLocation>
        <location evidence="1 5">Secreted</location>
    </subcellularLocation>
</comment>
<keyword evidence="3 5" id="KW-0964">Secreted</keyword>
<evidence type="ECO:0000256" key="3">
    <source>
        <dbReference type="ARBA" id="ARBA00022525"/>
    </source>
</evidence>
<reference evidence="13 14" key="1">
    <citation type="submission" date="2018-08" db="EMBL/GenBank/DDBJ databases">
        <title>Genomic investigation of the strawberry pathogen Phytophthora fragariae indicates pathogenicity is determined by transcriptional variation in three key races.</title>
        <authorList>
            <person name="Adams T.M."/>
            <person name="Armitage A.D."/>
            <person name="Sobczyk M.K."/>
            <person name="Bates H.J."/>
            <person name="Dunwell J.M."/>
            <person name="Nellist C.F."/>
            <person name="Harrison R.J."/>
        </authorList>
    </citation>
    <scope>NUCLEOTIDE SEQUENCE [LARGE SCALE GENOMIC DNA]</scope>
    <source>
        <strain evidence="12 15">A4</strain>
        <strain evidence="11 16">BC-1</strain>
        <strain evidence="10 14">NOV-27</strain>
        <strain evidence="9 17">NOV-5</strain>
        <strain evidence="8 18">NOV-71</strain>
        <strain evidence="6 13">NOV-9</strain>
        <strain evidence="7 19">SCRP245</strain>
    </source>
</reference>
<comment type="similarity">
    <text evidence="2 5">Belongs to the RxLR effector family.</text>
</comment>
<protein>
    <recommendedName>
        <fullName evidence="5">RxLR effector protein</fullName>
    </recommendedName>
</protein>
<dbReference type="EMBL" id="QXGE01001400">
    <property type="protein sequence ID" value="KAE9293127.1"/>
    <property type="molecule type" value="Genomic_DNA"/>
</dbReference>
<evidence type="ECO:0000256" key="2">
    <source>
        <dbReference type="ARBA" id="ARBA00010400"/>
    </source>
</evidence>
<evidence type="ECO:0000313" key="12">
    <source>
        <dbReference type="EMBL" id="KAE9293127.1"/>
    </source>
</evidence>
<evidence type="ECO:0000313" key="9">
    <source>
        <dbReference type="EMBL" id="KAE9121683.1"/>
    </source>
</evidence>
<dbReference type="EMBL" id="QXFZ01001441">
    <property type="protein sequence ID" value="KAE9090422.1"/>
    <property type="molecule type" value="Genomic_DNA"/>
</dbReference>
<feature type="chain" id="PRO_5033917738" description="RxLR effector protein" evidence="5">
    <location>
        <begin position="21"/>
        <end position="133"/>
    </location>
</feature>
<feature type="signal peptide" evidence="5">
    <location>
        <begin position="1"/>
        <end position="20"/>
    </location>
</feature>
<dbReference type="GO" id="GO:0005576">
    <property type="term" value="C:extracellular region"/>
    <property type="evidence" value="ECO:0007669"/>
    <property type="project" value="UniProtKB-SubCell"/>
</dbReference>
<name>A0A6A3EIT2_9STRA</name>
<evidence type="ECO:0000313" key="7">
    <source>
        <dbReference type="EMBL" id="KAE8966848.1"/>
    </source>
</evidence>
<dbReference type="EMBL" id="QXGD01000341">
    <property type="protein sequence ID" value="KAE9242716.1"/>
    <property type="molecule type" value="Genomic_DNA"/>
</dbReference>
<dbReference type="Proteomes" id="UP000440732">
    <property type="component" value="Unassembled WGS sequence"/>
</dbReference>
<evidence type="ECO:0000313" key="17">
    <source>
        <dbReference type="Proteomes" id="UP000440732"/>
    </source>
</evidence>
<evidence type="ECO:0000313" key="8">
    <source>
        <dbReference type="EMBL" id="KAE9090422.1"/>
    </source>
</evidence>
<organism evidence="6 13">
    <name type="scientific">Phytophthora fragariae</name>
    <dbReference type="NCBI Taxonomy" id="53985"/>
    <lineage>
        <taxon>Eukaryota</taxon>
        <taxon>Sar</taxon>
        <taxon>Stramenopiles</taxon>
        <taxon>Oomycota</taxon>
        <taxon>Peronosporomycetes</taxon>
        <taxon>Peronosporales</taxon>
        <taxon>Peronosporaceae</taxon>
        <taxon>Phytophthora</taxon>
    </lineage>
</organism>
<dbReference type="Pfam" id="PF16810">
    <property type="entry name" value="RXLR"/>
    <property type="match status" value="1"/>
</dbReference>
<keyword evidence="14" id="KW-1185">Reference proteome</keyword>